<feature type="transmembrane region" description="Helical" evidence="1">
    <location>
        <begin position="6"/>
        <end position="26"/>
    </location>
</feature>
<gene>
    <name evidence="2" type="ORF">SAMN04488101_101105</name>
</gene>
<reference evidence="2 3" key="1">
    <citation type="submission" date="2017-04" db="EMBL/GenBank/DDBJ databases">
        <authorList>
            <person name="Afonso C.L."/>
            <person name="Miller P.J."/>
            <person name="Scott M.A."/>
            <person name="Spackman E."/>
            <person name="Goraichik I."/>
            <person name="Dimitrov K.M."/>
            <person name="Suarez D.L."/>
            <person name="Swayne D.E."/>
        </authorList>
    </citation>
    <scope>NUCLEOTIDE SEQUENCE [LARGE SCALE GENOMIC DNA]</scope>
    <source>
        <strain evidence="2 3">DSM 19625</strain>
    </source>
</reference>
<keyword evidence="3" id="KW-1185">Reference proteome</keyword>
<dbReference type="EMBL" id="FWYB01000001">
    <property type="protein sequence ID" value="SMC52717.1"/>
    <property type="molecule type" value="Genomic_DNA"/>
</dbReference>
<dbReference type="AlphaFoldDB" id="A0A1W1ZWD2"/>
<name>A0A1W1ZWD2_9SPHI</name>
<evidence type="ECO:0000256" key="1">
    <source>
        <dbReference type="SAM" id="Phobius"/>
    </source>
</evidence>
<evidence type="ECO:0000313" key="3">
    <source>
        <dbReference type="Proteomes" id="UP000192678"/>
    </source>
</evidence>
<keyword evidence="1" id="KW-0472">Membrane</keyword>
<dbReference type="RefSeq" id="WP_084286712.1">
    <property type="nucleotide sequence ID" value="NZ_FWYB01000001.1"/>
</dbReference>
<feature type="transmembrane region" description="Helical" evidence="1">
    <location>
        <begin position="152"/>
        <end position="170"/>
    </location>
</feature>
<protein>
    <submittedName>
        <fullName evidence="2">Uncharacterized protein</fullName>
    </submittedName>
</protein>
<keyword evidence="1" id="KW-1133">Transmembrane helix</keyword>
<proteinExistence type="predicted"/>
<organism evidence="2 3">
    <name type="scientific">Pedobacter nyackensis</name>
    <dbReference type="NCBI Taxonomy" id="475255"/>
    <lineage>
        <taxon>Bacteria</taxon>
        <taxon>Pseudomonadati</taxon>
        <taxon>Bacteroidota</taxon>
        <taxon>Sphingobacteriia</taxon>
        <taxon>Sphingobacteriales</taxon>
        <taxon>Sphingobacteriaceae</taxon>
        <taxon>Pedobacter</taxon>
    </lineage>
</organism>
<evidence type="ECO:0000313" key="2">
    <source>
        <dbReference type="EMBL" id="SMC52717.1"/>
    </source>
</evidence>
<accession>A0A1W1ZWD2</accession>
<dbReference type="Proteomes" id="UP000192678">
    <property type="component" value="Unassembled WGS sequence"/>
</dbReference>
<keyword evidence="1" id="KW-0812">Transmembrane</keyword>
<sequence length="273" mass="32069">MNDTLFNIFISVISSAGLTGIIIFFFKEKIKASIKSDYDHRLEGFKNELSKNQNFISKILDSQNHGYHLSQTDRIAAIKVFWENYLMIREYLTAISSIDGFMTVKETNEFFIDDRSLPLISTMQTDLNKSIQLLKQYQNNIEAIRPFINDRIWFQIVFLVTFLGRISYLYNLNFKNRNMQHWRLDAPIIDLLKKHLSEKEYDYITKNELAGIYKVISFVEQKQLAEIYRIINGRAAAEYSMDHAISLGQLQNDFDKETKNTAHQYIKKPATKF</sequence>